<dbReference type="CDD" id="cd00038">
    <property type="entry name" value="CAP_ED"/>
    <property type="match status" value="1"/>
</dbReference>
<dbReference type="PANTHER" id="PTHR24567:SF74">
    <property type="entry name" value="HTH-TYPE TRANSCRIPTIONAL REGULATOR ARCR"/>
    <property type="match status" value="1"/>
</dbReference>
<sequence>MTTQIGLFRNARHVRDLAPGEVLFTVGDHGDAMFSVLEGSISLLDGDRLVEAVGPGGIIGELVLVEPGPRSLHAVATAPTRVAVVGEQEFHFLVQEHPSFALSVMKVMAERLRRNDATARGATPPASA</sequence>
<dbReference type="InterPro" id="IPR014710">
    <property type="entry name" value="RmlC-like_jellyroll"/>
</dbReference>
<dbReference type="PROSITE" id="PS50042">
    <property type="entry name" value="CNMP_BINDING_3"/>
    <property type="match status" value="1"/>
</dbReference>
<dbReference type="Pfam" id="PF00027">
    <property type="entry name" value="cNMP_binding"/>
    <property type="match status" value="1"/>
</dbReference>
<feature type="domain" description="Cyclic nucleotide-binding" evidence="1">
    <location>
        <begin position="17"/>
        <end position="94"/>
    </location>
</feature>
<gene>
    <name evidence="2" type="ORF">UFOPK1493_04398</name>
</gene>
<dbReference type="InterPro" id="IPR018490">
    <property type="entry name" value="cNMP-bd_dom_sf"/>
</dbReference>
<dbReference type="InterPro" id="IPR050397">
    <property type="entry name" value="Env_Response_Regulators"/>
</dbReference>
<evidence type="ECO:0000259" key="1">
    <source>
        <dbReference type="PROSITE" id="PS50042"/>
    </source>
</evidence>
<protein>
    <submittedName>
        <fullName evidence="2">Unannotated protein</fullName>
    </submittedName>
</protein>
<dbReference type="GO" id="GO:0003700">
    <property type="term" value="F:DNA-binding transcription factor activity"/>
    <property type="evidence" value="ECO:0007669"/>
    <property type="project" value="TreeGrafter"/>
</dbReference>
<dbReference type="GO" id="GO:0005829">
    <property type="term" value="C:cytosol"/>
    <property type="evidence" value="ECO:0007669"/>
    <property type="project" value="TreeGrafter"/>
</dbReference>
<dbReference type="Gene3D" id="2.60.120.10">
    <property type="entry name" value="Jelly Rolls"/>
    <property type="match status" value="1"/>
</dbReference>
<name>A0A6J6GPN3_9ZZZZ</name>
<dbReference type="SUPFAM" id="SSF51206">
    <property type="entry name" value="cAMP-binding domain-like"/>
    <property type="match status" value="1"/>
</dbReference>
<organism evidence="2">
    <name type="scientific">freshwater metagenome</name>
    <dbReference type="NCBI Taxonomy" id="449393"/>
    <lineage>
        <taxon>unclassified sequences</taxon>
        <taxon>metagenomes</taxon>
        <taxon>ecological metagenomes</taxon>
    </lineage>
</organism>
<accession>A0A6J6GPN3</accession>
<dbReference type="PANTHER" id="PTHR24567">
    <property type="entry name" value="CRP FAMILY TRANSCRIPTIONAL REGULATORY PROTEIN"/>
    <property type="match status" value="1"/>
</dbReference>
<reference evidence="2" key="1">
    <citation type="submission" date="2020-05" db="EMBL/GenBank/DDBJ databases">
        <authorList>
            <person name="Chiriac C."/>
            <person name="Salcher M."/>
            <person name="Ghai R."/>
            <person name="Kavagutti S V."/>
        </authorList>
    </citation>
    <scope>NUCLEOTIDE SEQUENCE</scope>
</reference>
<proteinExistence type="predicted"/>
<dbReference type="EMBL" id="CAEZSR010000342">
    <property type="protein sequence ID" value="CAB4602180.1"/>
    <property type="molecule type" value="Genomic_DNA"/>
</dbReference>
<evidence type="ECO:0000313" key="2">
    <source>
        <dbReference type="EMBL" id="CAB4602180.1"/>
    </source>
</evidence>
<dbReference type="InterPro" id="IPR000595">
    <property type="entry name" value="cNMP-bd_dom"/>
</dbReference>
<dbReference type="AlphaFoldDB" id="A0A6J6GPN3"/>
<dbReference type="SMART" id="SM00100">
    <property type="entry name" value="cNMP"/>
    <property type="match status" value="1"/>
</dbReference>